<evidence type="ECO:0000256" key="3">
    <source>
        <dbReference type="ARBA" id="ARBA00023004"/>
    </source>
</evidence>
<keyword evidence="7" id="KW-1185">Reference proteome</keyword>
<keyword evidence="2 5" id="KW-0479">Metal-binding</keyword>
<evidence type="ECO:0000313" key="6">
    <source>
        <dbReference type="EMBL" id="CAH9056113.1"/>
    </source>
</evidence>
<dbReference type="GO" id="GO:0016125">
    <property type="term" value="P:sterol metabolic process"/>
    <property type="evidence" value="ECO:0007669"/>
    <property type="project" value="TreeGrafter"/>
</dbReference>
<comment type="caution">
    <text evidence="6">The sequence shown here is derived from an EMBL/GenBank/DDBJ whole genome shotgun (WGS) entry which is preliminary data.</text>
</comment>
<dbReference type="InterPro" id="IPR036396">
    <property type="entry name" value="Cyt_P450_sf"/>
</dbReference>
<keyword evidence="4" id="KW-0456">Lyase</keyword>
<dbReference type="OrthoDB" id="2789670at2759"/>
<gene>
    <name evidence="6" type="ORF">CEURO_LOCUS868</name>
</gene>
<dbReference type="Proteomes" id="UP001152484">
    <property type="component" value="Unassembled WGS sequence"/>
</dbReference>
<protein>
    <submittedName>
        <fullName evidence="6">Uncharacterized protein</fullName>
    </submittedName>
</protein>
<evidence type="ECO:0000256" key="4">
    <source>
        <dbReference type="ARBA" id="ARBA00023239"/>
    </source>
</evidence>
<dbReference type="PANTHER" id="PTHR24286">
    <property type="entry name" value="CYTOCHROME P450 26"/>
    <property type="match status" value="1"/>
</dbReference>
<dbReference type="GO" id="GO:0020037">
    <property type="term" value="F:heme binding"/>
    <property type="evidence" value="ECO:0007669"/>
    <property type="project" value="InterPro"/>
</dbReference>
<dbReference type="CDD" id="cd11071">
    <property type="entry name" value="CYP74"/>
    <property type="match status" value="1"/>
</dbReference>
<dbReference type="GO" id="GO:0005506">
    <property type="term" value="F:iron ion binding"/>
    <property type="evidence" value="ECO:0007669"/>
    <property type="project" value="InterPro"/>
</dbReference>
<evidence type="ECO:0000256" key="2">
    <source>
        <dbReference type="ARBA" id="ARBA00022723"/>
    </source>
</evidence>
<keyword evidence="1 5" id="KW-0349">Heme</keyword>
<dbReference type="AlphaFoldDB" id="A0A9P1DW61"/>
<evidence type="ECO:0000256" key="5">
    <source>
        <dbReference type="PIRSR" id="PIRSR602403-1"/>
    </source>
</evidence>
<proteinExistence type="predicted"/>
<dbReference type="InterPro" id="IPR002403">
    <property type="entry name" value="Cyt_P450_E_grp-IV"/>
</dbReference>
<dbReference type="EMBL" id="CAMAPE010000004">
    <property type="protein sequence ID" value="CAH9056113.1"/>
    <property type="molecule type" value="Genomic_DNA"/>
</dbReference>
<keyword evidence="3 5" id="KW-0408">Iron</keyword>
<dbReference type="PANTHER" id="PTHR24286:SF302">
    <property type="entry name" value="ALLENE OXIDE SYNTHASE 2"/>
    <property type="match status" value="1"/>
</dbReference>
<evidence type="ECO:0000313" key="7">
    <source>
        <dbReference type="Proteomes" id="UP001152484"/>
    </source>
</evidence>
<organism evidence="6 7">
    <name type="scientific">Cuscuta europaea</name>
    <name type="common">European dodder</name>
    <dbReference type="NCBI Taxonomy" id="41803"/>
    <lineage>
        <taxon>Eukaryota</taxon>
        <taxon>Viridiplantae</taxon>
        <taxon>Streptophyta</taxon>
        <taxon>Embryophyta</taxon>
        <taxon>Tracheophyta</taxon>
        <taxon>Spermatophyta</taxon>
        <taxon>Magnoliopsida</taxon>
        <taxon>eudicotyledons</taxon>
        <taxon>Gunneridae</taxon>
        <taxon>Pentapetalae</taxon>
        <taxon>asterids</taxon>
        <taxon>lamiids</taxon>
        <taxon>Solanales</taxon>
        <taxon>Convolvulaceae</taxon>
        <taxon>Cuscuteae</taxon>
        <taxon>Cuscuta</taxon>
        <taxon>Cuscuta subgen. Cuscuta</taxon>
    </lineage>
</organism>
<dbReference type="GO" id="GO:0006631">
    <property type="term" value="P:fatty acid metabolic process"/>
    <property type="evidence" value="ECO:0007669"/>
    <property type="project" value="UniProtKB-ARBA"/>
</dbReference>
<feature type="binding site" description="axial binding residue" evidence="5">
    <location>
        <position position="439"/>
    </location>
    <ligand>
        <name>heme</name>
        <dbReference type="ChEBI" id="CHEBI:30413"/>
    </ligand>
    <ligandPart>
        <name>Fe</name>
        <dbReference type="ChEBI" id="CHEBI:18248"/>
    </ligandPart>
</feature>
<accession>A0A9P1DW61</accession>
<comment type="cofactor">
    <cofactor evidence="5">
        <name>heme</name>
        <dbReference type="ChEBI" id="CHEBI:30413"/>
    </cofactor>
</comment>
<dbReference type="GO" id="GO:0016829">
    <property type="term" value="F:lyase activity"/>
    <property type="evidence" value="ECO:0007669"/>
    <property type="project" value="UniProtKB-KW"/>
</dbReference>
<evidence type="ECO:0000256" key="1">
    <source>
        <dbReference type="ARBA" id="ARBA00022617"/>
    </source>
</evidence>
<dbReference type="GO" id="GO:0016705">
    <property type="term" value="F:oxidoreductase activity, acting on paired donors, with incorporation or reduction of molecular oxygen"/>
    <property type="evidence" value="ECO:0007669"/>
    <property type="project" value="InterPro"/>
</dbReference>
<dbReference type="Gene3D" id="1.10.630.10">
    <property type="entry name" value="Cytochrome P450"/>
    <property type="match status" value="1"/>
</dbReference>
<dbReference type="PRINTS" id="PR00465">
    <property type="entry name" value="EP450IV"/>
</dbReference>
<dbReference type="InterPro" id="IPR001128">
    <property type="entry name" value="Cyt_P450"/>
</dbReference>
<dbReference type="Pfam" id="PF00067">
    <property type="entry name" value="p450"/>
    <property type="match status" value="1"/>
</dbReference>
<dbReference type="FunFam" id="1.10.630.10:FF:000024">
    <property type="entry name" value="Allene oxide synthase, chloroplastic"/>
    <property type="match status" value="1"/>
</dbReference>
<dbReference type="SUPFAM" id="SSF48264">
    <property type="entry name" value="Cytochrome P450"/>
    <property type="match status" value="1"/>
</dbReference>
<dbReference type="GO" id="GO:0004497">
    <property type="term" value="F:monooxygenase activity"/>
    <property type="evidence" value="ECO:0007669"/>
    <property type="project" value="InterPro"/>
</dbReference>
<reference evidence="6" key="1">
    <citation type="submission" date="2022-07" db="EMBL/GenBank/DDBJ databases">
        <authorList>
            <person name="Macas J."/>
            <person name="Novak P."/>
            <person name="Neumann P."/>
        </authorList>
    </citation>
    <scope>NUCLEOTIDE SEQUENCE</scope>
</reference>
<sequence length="485" mass="54300">MTIKSPRNNSENLPLREIPGGYTYAGSSFLGAIKDRYDYFYNQGGQDNFFLAKLRKYNSTVFRSNMPPGPFISRDPRAVVLLDAAAFPLLFDNSKVDKRDVLDGTFMPSTAFFGGHRPCAFLDPTEPSHAALKSFFLATLAGLHKSFLPLFTASLGDLFVSLESEVSRKGKAGFNNASDRMSFDFIFRLFCDGKDPSQTKVGDGGSKLVDSWIQFQISPLYSMGSSKFVPNFLDDLIFHVFPLPFLAVKSAYKKLCDVFSESAAPLLDEAEKRGLERDEALHNLVFLAGFNAYGGMKAFFPSLIKWVGSAGEDLHRRLFKEIRAVVMEEDGVTLIALEKMSLTKSVVYEALRIEPPVPFQYGKAREDTVVQSHDSSFLIKKGETIVGYQPLVMKDPKVFADPERFVPDRFVGEGGDMIRYVFWSNGRETCNPTAGNKQCAGKDLVVLMARLILVELFLRYDSFEVEWERLIIGLSVTIVSFTKRT</sequence>
<name>A0A9P1DW61_CUSEU</name>